<dbReference type="SMART" id="SM00636">
    <property type="entry name" value="Glyco_18"/>
    <property type="match status" value="1"/>
</dbReference>
<dbReference type="GO" id="GO:0006032">
    <property type="term" value="P:chitin catabolic process"/>
    <property type="evidence" value="ECO:0007669"/>
    <property type="project" value="TreeGrafter"/>
</dbReference>
<gene>
    <name evidence="2" type="ORF">Ddye_006022</name>
</gene>
<dbReference type="GO" id="GO:0004568">
    <property type="term" value="F:chitinase activity"/>
    <property type="evidence" value="ECO:0007669"/>
    <property type="project" value="TreeGrafter"/>
</dbReference>
<dbReference type="PROSITE" id="PS51910">
    <property type="entry name" value="GH18_2"/>
    <property type="match status" value="1"/>
</dbReference>
<evidence type="ECO:0000259" key="1">
    <source>
        <dbReference type="PROSITE" id="PS51910"/>
    </source>
</evidence>
<dbReference type="Proteomes" id="UP001280121">
    <property type="component" value="Unassembled WGS sequence"/>
</dbReference>
<dbReference type="InterPro" id="IPR011583">
    <property type="entry name" value="Chitinase_II/V-like_cat"/>
</dbReference>
<dbReference type="GO" id="GO:0005576">
    <property type="term" value="C:extracellular region"/>
    <property type="evidence" value="ECO:0007669"/>
    <property type="project" value="TreeGrafter"/>
</dbReference>
<organism evidence="2 3">
    <name type="scientific">Dipteronia dyeriana</name>
    <dbReference type="NCBI Taxonomy" id="168575"/>
    <lineage>
        <taxon>Eukaryota</taxon>
        <taxon>Viridiplantae</taxon>
        <taxon>Streptophyta</taxon>
        <taxon>Embryophyta</taxon>
        <taxon>Tracheophyta</taxon>
        <taxon>Spermatophyta</taxon>
        <taxon>Magnoliopsida</taxon>
        <taxon>eudicotyledons</taxon>
        <taxon>Gunneridae</taxon>
        <taxon>Pentapetalae</taxon>
        <taxon>rosids</taxon>
        <taxon>malvids</taxon>
        <taxon>Sapindales</taxon>
        <taxon>Sapindaceae</taxon>
        <taxon>Hippocastanoideae</taxon>
        <taxon>Acereae</taxon>
        <taxon>Dipteronia</taxon>
    </lineage>
</organism>
<sequence length="282" mass="31898">MVNNSFNRMSFIDSSITTARRYGFEGLDFNWIHAQTDSDMSGLSILFEKWRAAVTLDARNSSKSELILTAVVDYSPDAYLLTYPIDSMKQYLNWTHVDAKDYSTPEYSGNFTAAPSALYDPTNIVNTNSGLRTWIEAGFSANKLVLILAYYGYAWKLVNSADNSIGAPGKGPAISNNGDMEYNEIKIYIEQFKARVVYNSTYVVNYCSVETSWIAFDDVEAIRAKVSYAKEKGLPGYNICKFPMMQIGCFLRLQLCRMQLLFLHLIQMRILKVDKISGHIDS</sequence>
<dbReference type="GO" id="GO:0008061">
    <property type="term" value="F:chitin binding"/>
    <property type="evidence" value="ECO:0007669"/>
    <property type="project" value="InterPro"/>
</dbReference>
<dbReference type="Gene3D" id="3.20.20.80">
    <property type="entry name" value="Glycosidases"/>
    <property type="match status" value="1"/>
</dbReference>
<keyword evidence="3" id="KW-1185">Reference proteome</keyword>
<dbReference type="AlphaFoldDB" id="A0AAD9XHC4"/>
<dbReference type="PANTHER" id="PTHR11177:SF362">
    <property type="entry name" value="CLASS V CHITINASE-LIKE"/>
    <property type="match status" value="1"/>
</dbReference>
<dbReference type="SUPFAM" id="SSF51445">
    <property type="entry name" value="(Trans)glycosidases"/>
    <property type="match status" value="1"/>
</dbReference>
<name>A0AAD9XHC4_9ROSI</name>
<dbReference type="InterPro" id="IPR017853">
    <property type="entry name" value="GH"/>
</dbReference>
<dbReference type="SUPFAM" id="SSF54556">
    <property type="entry name" value="Chitinase insertion domain"/>
    <property type="match status" value="1"/>
</dbReference>
<dbReference type="InterPro" id="IPR029070">
    <property type="entry name" value="Chitinase_insertion_sf"/>
</dbReference>
<accession>A0AAD9XHC4</accession>
<dbReference type="FunFam" id="3.10.50.10:FF:000015">
    <property type="entry name" value="Chitotriosidase-1"/>
    <property type="match status" value="1"/>
</dbReference>
<protein>
    <recommendedName>
        <fullName evidence="1">GH18 domain-containing protein</fullName>
    </recommendedName>
</protein>
<comment type="caution">
    <text evidence="2">The sequence shown here is derived from an EMBL/GenBank/DDBJ whole genome shotgun (WGS) entry which is preliminary data.</text>
</comment>
<proteinExistence type="predicted"/>
<dbReference type="EMBL" id="JANJYI010000002">
    <property type="protein sequence ID" value="KAK2659489.1"/>
    <property type="molecule type" value="Genomic_DNA"/>
</dbReference>
<dbReference type="Pfam" id="PF00704">
    <property type="entry name" value="Glyco_hydro_18"/>
    <property type="match status" value="1"/>
</dbReference>
<dbReference type="InterPro" id="IPR050314">
    <property type="entry name" value="Glycosyl_Hydrlase_18"/>
</dbReference>
<evidence type="ECO:0000313" key="3">
    <source>
        <dbReference type="Proteomes" id="UP001280121"/>
    </source>
</evidence>
<evidence type="ECO:0000313" key="2">
    <source>
        <dbReference type="EMBL" id="KAK2659489.1"/>
    </source>
</evidence>
<dbReference type="GO" id="GO:0005975">
    <property type="term" value="P:carbohydrate metabolic process"/>
    <property type="evidence" value="ECO:0007669"/>
    <property type="project" value="InterPro"/>
</dbReference>
<reference evidence="2" key="1">
    <citation type="journal article" date="2023" name="Plant J.">
        <title>Genome sequences and population genomics provide insights into the demographic history, inbreeding, and mutation load of two 'living fossil' tree species of Dipteronia.</title>
        <authorList>
            <person name="Feng Y."/>
            <person name="Comes H.P."/>
            <person name="Chen J."/>
            <person name="Zhu S."/>
            <person name="Lu R."/>
            <person name="Zhang X."/>
            <person name="Li P."/>
            <person name="Qiu J."/>
            <person name="Olsen K.M."/>
            <person name="Qiu Y."/>
        </authorList>
    </citation>
    <scope>NUCLEOTIDE SEQUENCE</scope>
    <source>
        <strain evidence="2">KIB01</strain>
    </source>
</reference>
<feature type="domain" description="GH18" evidence="1">
    <location>
        <begin position="1"/>
        <end position="257"/>
    </location>
</feature>
<dbReference type="InterPro" id="IPR001223">
    <property type="entry name" value="Glyco_hydro18_cat"/>
</dbReference>
<dbReference type="Gene3D" id="3.10.50.10">
    <property type="match status" value="1"/>
</dbReference>
<dbReference type="PANTHER" id="PTHR11177">
    <property type="entry name" value="CHITINASE"/>
    <property type="match status" value="1"/>
</dbReference>